<protein>
    <submittedName>
        <fullName evidence="3">Uncharacterized protein</fullName>
    </submittedName>
</protein>
<accession>V5SEH3</accession>
<feature type="signal peptide" evidence="2">
    <location>
        <begin position="1"/>
        <end position="31"/>
    </location>
</feature>
<name>V5SEH3_9HYPH</name>
<evidence type="ECO:0000256" key="1">
    <source>
        <dbReference type="SAM" id="MobiDB-lite"/>
    </source>
</evidence>
<feature type="region of interest" description="Disordered" evidence="1">
    <location>
        <begin position="188"/>
        <end position="207"/>
    </location>
</feature>
<dbReference type="AlphaFoldDB" id="V5SEH3"/>
<keyword evidence="2" id="KW-0732">Signal</keyword>
<evidence type="ECO:0000313" key="3">
    <source>
        <dbReference type="EMBL" id="AHB48923.1"/>
    </source>
</evidence>
<evidence type="ECO:0000313" key="4">
    <source>
        <dbReference type="Proteomes" id="UP000018542"/>
    </source>
</evidence>
<dbReference type="PATRIC" id="fig|1029756.8.peg.2437"/>
<dbReference type="HOGENOM" id="CLU_1400663_0_0_5"/>
<keyword evidence="4" id="KW-1185">Reference proteome</keyword>
<dbReference type="Proteomes" id="UP000018542">
    <property type="component" value="Chromosome"/>
</dbReference>
<proteinExistence type="predicted"/>
<reference evidence="3 4" key="1">
    <citation type="journal article" date="2014" name="Genome Announc.">
        <title>Complete Genome Sequence of Hyphomicrobium nitrativorans Strain NL23, a Denitrifying Bacterium Isolated from Biofilm of a Methanol-Fed Denitrification System Treating Seawater at the Montreal Biodome.</title>
        <authorList>
            <person name="Martineau C."/>
            <person name="Villeneuve C."/>
            <person name="Mauffrey F."/>
            <person name="Villemur R."/>
        </authorList>
    </citation>
    <scope>NUCLEOTIDE SEQUENCE [LARGE SCALE GENOMIC DNA]</scope>
    <source>
        <strain evidence="3">NL23</strain>
    </source>
</reference>
<sequence length="207" mass="22945">MRTMIMAMKRTWVGAALMAGAATMVPMTADASDGELSDRSVQVFMEYAWSLTPQQYSKQDGTVIIVDKSKPDQAMVPVDVAREVIRVGRISAHAQVCNLAEEQVLNHRSLMRRELERKKWSDQQTLYINQLHLTTVMLLTGKIRLVEKDGDKEVVVDETKAPQQTCSDEQREKVRALITAYVQSGPALASNDRGAAAAATNAPVEQE</sequence>
<organism evidence="3 4">
    <name type="scientific">Hyphomicrobium nitrativorans NL23</name>
    <dbReference type="NCBI Taxonomy" id="1029756"/>
    <lineage>
        <taxon>Bacteria</taxon>
        <taxon>Pseudomonadati</taxon>
        <taxon>Pseudomonadota</taxon>
        <taxon>Alphaproteobacteria</taxon>
        <taxon>Hyphomicrobiales</taxon>
        <taxon>Hyphomicrobiaceae</taxon>
        <taxon>Hyphomicrobium</taxon>
    </lineage>
</organism>
<evidence type="ECO:0000256" key="2">
    <source>
        <dbReference type="SAM" id="SignalP"/>
    </source>
</evidence>
<dbReference type="EMBL" id="CP006912">
    <property type="protein sequence ID" value="AHB48923.1"/>
    <property type="molecule type" value="Genomic_DNA"/>
</dbReference>
<dbReference type="KEGG" id="hni:W911_11745"/>
<dbReference type="RefSeq" id="WP_023787691.1">
    <property type="nucleotide sequence ID" value="NC_022997.1"/>
</dbReference>
<feature type="chain" id="PRO_5004740569" evidence="2">
    <location>
        <begin position="32"/>
        <end position="207"/>
    </location>
</feature>
<gene>
    <name evidence="3" type="ORF">W911_11745</name>
</gene>